<keyword evidence="2" id="KW-0808">Transferase</keyword>
<dbReference type="Gene3D" id="3.40.50.2000">
    <property type="entry name" value="Glycogen Phosphorylase B"/>
    <property type="match status" value="2"/>
</dbReference>
<dbReference type="InterPro" id="IPR028098">
    <property type="entry name" value="Glyco_trans_4-like_N"/>
</dbReference>
<name>A0A6P2DA04_9BACT</name>
<keyword evidence="3" id="KW-1185">Reference proteome</keyword>
<accession>A0A6P2DA04</accession>
<dbReference type="Pfam" id="PF13579">
    <property type="entry name" value="Glyco_trans_4_4"/>
    <property type="match status" value="1"/>
</dbReference>
<dbReference type="KEGG" id="gms:SOIL9_13740"/>
<dbReference type="SUPFAM" id="SSF53756">
    <property type="entry name" value="UDP-Glycosyltransferase/glycogen phosphorylase"/>
    <property type="match status" value="1"/>
</dbReference>
<organism evidence="2 3">
    <name type="scientific">Gemmata massiliana</name>
    <dbReference type="NCBI Taxonomy" id="1210884"/>
    <lineage>
        <taxon>Bacteria</taxon>
        <taxon>Pseudomonadati</taxon>
        <taxon>Planctomycetota</taxon>
        <taxon>Planctomycetia</taxon>
        <taxon>Gemmatales</taxon>
        <taxon>Gemmataceae</taxon>
        <taxon>Gemmata</taxon>
    </lineage>
</organism>
<gene>
    <name evidence="2" type="ORF">SOIL9_13740</name>
</gene>
<dbReference type="GO" id="GO:0016757">
    <property type="term" value="F:glycosyltransferase activity"/>
    <property type="evidence" value="ECO:0007669"/>
    <property type="project" value="UniProtKB-ARBA"/>
</dbReference>
<evidence type="ECO:0000259" key="1">
    <source>
        <dbReference type="Pfam" id="PF13579"/>
    </source>
</evidence>
<dbReference type="AlphaFoldDB" id="A0A6P2DA04"/>
<reference evidence="2 3" key="1">
    <citation type="submission" date="2019-05" db="EMBL/GenBank/DDBJ databases">
        <authorList>
            <consortium name="Science for Life Laboratories"/>
        </authorList>
    </citation>
    <scope>NUCLEOTIDE SEQUENCE [LARGE SCALE GENOMIC DNA]</scope>
    <source>
        <strain evidence="2">Soil9</strain>
    </source>
</reference>
<dbReference type="Proteomes" id="UP000464178">
    <property type="component" value="Chromosome"/>
</dbReference>
<protein>
    <recommendedName>
        <fullName evidence="1">Glycosyltransferase subfamily 4-like N-terminal domain-containing protein</fullName>
    </recommendedName>
</protein>
<evidence type="ECO:0000313" key="3">
    <source>
        <dbReference type="Proteomes" id="UP000464178"/>
    </source>
</evidence>
<proteinExistence type="predicted"/>
<sequence>MTAVAPPLTSTATDQRTRNRVLLVTYPFPPVGGAGVQRVTKFVKYLPRHGWDVSVLTVANPSVPLFDDSLAKDIPPDTIITRARSWEPGYALKASVSAGQQGETRARGGVKTFLIGTARRLATLVLQPDPQILWLPGAVADGKRLLRRVRHDAIFASGPPFSTFLLGAALRREAKVPLVLDYRDEWTISNEYWENKRLDPVSRFVQDRMQRKVLRAAQGLIATTRCSAESLATLSRRAGGRARTTWVYNGFDPDDFDVPPARAERELFRLTYTGTLWNLTSVGPLIEAVKRVAATAPDLVGGLELVFAGRRTGPQSELLAGLRGLPCRLVEHPYLDHSAAVELMRGSEALCLLLSELPGAGRVVPAKLFEYMATRRPILTVAPAGEARDLLRGYPGGQFAPGDIEGIAAWLSGAIRDHRASAFSSITESTGSWDSSPFTRANEAGQLADFMNGLLMNR</sequence>
<evidence type="ECO:0000313" key="2">
    <source>
        <dbReference type="EMBL" id="VTR96340.1"/>
    </source>
</evidence>
<feature type="domain" description="Glycosyltransferase subfamily 4-like N-terminal" evidence="1">
    <location>
        <begin position="36"/>
        <end position="249"/>
    </location>
</feature>
<dbReference type="PANTHER" id="PTHR12526">
    <property type="entry name" value="GLYCOSYLTRANSFERASE"/>
    <property type="match status" value="1"/>
</dbReference>
<dbReference type="EMBL" id="LR593886">
    <property type="protein sequence ID" value="VTR96340.1"/>
    <property type="molecule type" value="Genomic_DNA"/>
</dbReference>